<name>A0ABN9UGZ7_9DINO</name>
<feature type="region of interest" description="Disordered" evidence="1">
    <location>
        <begin position="129"/>
        <end position="167"/>
    </location>
</feature>
<dbReference type="Proteomes" id="UP001189429">
    <property type="component" value="Unassembled WGS sequence"/>
</dbReference>
<evidence type="ECO:0000313" key="3">
    <source>
        <dbReference type="Proteomes" id="UP001189429"/>
    </source>
</evidence>
<feature type="compositionally biased region" description="Polar residues" evidence="1">
    <location>
        <begin position="266"/>
        <end position="278"/>
    </location>
</feature>
<keyword evidence="3" id="KW-1185">Reference proteome</keyword>
<proteinExistence type="predicted"/>
<evidence type="ECO:0000313" key="2">
    <source>
        <dbReference type="EMBL" id="CAK0858211.1"/>
    </source>
</evidence>
<dbReference type="EMBL" id="CAUYUJ010015801">
    <property type="protein sequence ID" value="CAK0858211.1"/>
    <property type="molecule type" value="Genomic_DNA"/>
</dbReference>
<evidence type="ECO:0000256" key="1">
    <source>
        <dbReference type="SAM" id="MobiDB-lite"/>
    </source>
</evidence>
<reference evidence="2" key="1">
    <citation type="submission" date="2023-10" db="EMBL/GenBank/DDBJ databases">
        <authorList>
            <person name="Chen Y."/>
            <person name="Shah S."/>
            <person name="Dougan E. K."/>
            <person name="Thang M."/>
            <person name="Chan C."/>
        </authorList>
    </citation>
    <scope>NUCLEOTIDE SEQUENCE [LARGE SCALE GENOMIC DNA]</scope>
</reference>
<feature type="compositionally biased region" description="Pro residues" evidence="1">
    <location>
        <begin position="66"/>
        <end position="78"/>
    </location>
</feature>
<feature type="non-terminal residue" evidence="2">
    <location>
        <position position="1"/>
    </location>
</feature>
<gene>
    <name evidence="2" type="ORF">PCOR1329_LOCUS48071</name>
</gene>
<comment type="caution">
    <text evidence="2">The sequence shown here is derived from an EMBL/GenBank/DDBJ whole genome shotgun (WGS) entry which is preliminary data.</text>
</comment>
<feature type="region of interest" description="Disordered" evidence="1">
    <location>
        <begin position="18"/>
        <end position="84"/>
    </location>
</feature>
<feature type="region of interest" description="Disordered" evidence="1">
    <location>
        <begin position="220"/>
        <end position="286"/>
    </location>
</feature>
<organism evidence="2 3">
    <name type="scientific">Prorocentrum cordatum</name>
    <dbReference type="NCBI Taxonomy" id="2364126"/>
    <lineage>
        <taxon>Eukaryota</taxon>
        <taxon>Sar</taxon>
        <taxon>Alveolata</taxon>
        <taxon>Dinophyceae</taxon>
        <taxon>Prorocentrales</taxon>
        <taxon>Prorocentraceae</taxon>
        <taxon>Prorocentrum</taxon>
    </lineage>
</organism>
<protein>
    <submittedName>
        <fullName evidence="2">Uncharacterized protein</fullName>
    </submittedName>
</protein>
<sequence>RQGQFDSVPLPDGVVLRNTFLDVPDSPRGGSGGEGEHKARFRTCPELNREEPPSPESGADIEPTAPEGPEPAAAPPPVLLGSAGAPRLALPEGLVRGATVKNGFVHMADEDACAGSPFGGKVKSKTWQAADCPPSPFEDSDEELESTPCVQDMPSPACDDDTPRSVRSMWRNYPTQDLQEDAWGNDGYSVHGFVGGRHWEPPPPSMEQAMSMAQGALGAIEAAERGQGQPPEAAEPGRGFATVSLYGNIQQSPTEKETQLLLSPCRRTSWSSRPQSLRRSGRRLSP</sequence>
<accession>A0ABN9UGZ7</accession>